<dbReference type="SMART" id="SM00450">
    <property type="entry name" value="RHOD"/>
    <property type="match status" value="1"/>
</dbReference>
<dbReference type="InterPro" id="IPR001763">
    <property type="entry name" value="Rhodanese-like_dom"/>
</dbReference>
<comment type="caution">
    <text evidence="3">The sequence shown here is derived from an EMBL/GenBank/DDBJ whole genome shotgun (WGS) entry which is preliminary data.</text>
</comment>
<dbReference type="Pfam" id="PF00581">
    <property type="entry name" value="Rhodanese"/>
    <property type="match status" value="1"/>
</dbReference>
<dbReference type="InterPro" id="IPR036873">
    <property type="entry name" value="Rhodanese-like_dom_sf"/>
</dbReference>
<dbReference type="InterPro" id="IPR001307">
    <property type="entry name" value="Thiosulphate_STrfase_CS"/>
</dbReference>
<reference evidence="4" key="1">
    <citation type="journal article" date="2019" name="Int. J. Syst. Evol. Microbiol.">
        <title>The Global Catalogue of Microorganisms (GCM) 10K type strain sequencing project: providing services to taxonomists for standard genome sequencing and annotation.</title>
        <authorList>
            <consortium name="The Broad Institute Genomics Platform"/>
            <consortium name="The Broad Institute Genome Sequencing Center for Infectious Disease"/>
            <person name="Wu L."/>
            <person name="Ma J."/>
        </authorList>
    </citation>
    <scope>NUCLEOTIDE SEQUENCE [LARGE SCALE GENOMIC DNA]</scope>
    <source>
        <strain evidence="4">CECT 7706</strain>
    </source>
</reference>
<dbReference type="InterPro" id="IPR017582">
    <property type="entry name" value="SelU"/>
</dbReference>
<sequence length="337" mass="38249">MKEIEADEFLKRSREFPVVDTRSPAEFASGHIPGAVNLPLFENSERKIIGTLYKQQGKKEAIKAGLRITGPKMLGFIEKVESLRSQNVLVHCWRGGMRSQSMAWLLELYGFDVWIMKGGYKAYRNALLEFFKNPPQLRVITGSTGSMKTVLLKKLREMDEQVVDLEALANHPGSSFGNQVSTGQPSTEQFQNDLFADFFSLDPDRPVWLEDESFSIGKVHLVEGLYRNMQLSPHYLVLLSREKRIDVLLSEYGQIPKDKLVQAVQGIAKKLGKNLANQAIECVHNDKLAEAVEIILNYYDRAYSKGIQKKQDLVLGPFHLNVENMEETAGKLINYRK</sequence>
<gene>
    <name evidence="3" type="primary">mnmH</name>
    <name evidence="3" type="ORF">QWZ15_09055</name>
</gene>
<dbReference type="Proteomes" id="UP001236663">
    <property type="component" value="Unassembled WGS sequence"/>
</dbReference>
<proteinExistence type="predicted"/>
<dbReference type="EMBL" id="JAUFQS010000007">
    <property type="protein sequence ID" value="MDN3687976.1"/>
    <property type="molecule type" value="Genomic_DNA"/>
</dbReference>
<evidence type="ECO:0000259" key="2">
    <source>
        <dbReference type="PROSITE" id="PS50206"/>
    </source>
</evidence>
<dbReference type="PANTHER" id="PTHR30401">
    <property type="entry name" value="TRNA 2-SELENOURIDINE SYNTHASE"/>
    <property type="match status" value="1"/>
</dbReference>
<organism evidence="3 4">
    <name type="scientific">Cyclobacterium jeungdonense</name>
    <dbReference type="NCBI Taxonomy" id="708087"/>
    <lineage>
        <taxon>Bacteria</taxon>
        <taxon>Pseudomonadati</taxon>
        <taxon>Bacteroidota</taxon>
        <taxon>Cytophagia</taxon>
        <taxon>Cytophagales</taxon>
        <taxon>Cyclobacteriaceae</taxon>
        <taxon>Cyclobacterium</taxon>
    </lineage>
</organism>
<keyword evidence="1" id="KW-0711">Selenium</keyword>
<evidence type="ECO:0000256" key="1">
    <source>
        <dbReference type="ARBA" id="ARBA00023266"/>
    </source>
</evidence>
<protein>
    <submittedName>
        <fullName evidence="3">tRNA 2-selenouridine(34) synthase MnmH</fullName>
        <ecNumber evidence="3">2.5.1.-</ecNumber>
    </submittedName>
</protein>
<dbReference type="GO" id="GO:0016740">
    <property type="term" value="F:transferase activity"/>
    <property type="evidence" value="ECO:0007669"/>
    <property type="project" value="UniProtKB-KW"/>
</dbReference>
<feature type="domain" description="Rhodanese" evidence="2">
    <location>
        <begin position="12"/>
        <end position="132"/>
    </location>
</feature>
<evidence type="ECO:0000313" key="4">
    <source>
        <dbReference type="Proteomes" id="UP001236663"/>
    </source>
</evidence>
<dbReference type="Gene3D" id="3.40.250.10">
    <property type="entry name" value="Rhodanese-like domain"/>
    <property type="match status" value="1"/>
</dbReference>
<dbReference type="EC" id="2.5.1.-" evidence="3"/>
<accession>A0ABT8C8G2</accession>
<keyword evidence="4" id="KW-1185">Reference proteome</keyword>
<dbReference type="PROSITE" id="PS50206">
    <property type="entry name" value="RHODANESE_3"/>
    <property type="match status" value="1"/>
</dbReference>
<dbReference type="InterPro" id="IPR058840">
    <property type="entry name" value="AAA_SelU"/>
</dbReference>
<dbReference type="NCBIfam" id="TIGR03167">
    <property type="entry name" value="tRNA_sel_U_synt"/>
    <property type="match status" value="1"/>
</dbReference>
<dbReference type="RefSeq" id="WP_163384411.1">
    <property type="nucleotide sequence ID" value="NZ_JAUFQS010000007.1"/>
</dbReference>
<dbReference type="PANTHER" id="PTHR30401:SF0">
    <property type="entry name" value="TRNA 2-SELENOURIDINE SYNTHASE"/>
    <property type="match status" value="1"/>
</dbReference>
<keyword evidence="3" id="KW-0808">Transferase</keyword>
<dbReference type="SUPFAM" id="SSF52821">
    <property type="entry name" value="Rhodanese/Cell cycle control phosphatase"/>
    <property type="match status" value="1"/>
</dbReference>
<evidence type="ECO:0000313" key="3">
    <source>
        <dbReference type="EMBL" id="MDN3687976.1"/>
    </source>
</evidence>
<dbReference type="NCBIfam" id="NF008750">
    <property type="entry name" value="PRK11784.1-2"/>
    <property type="match status" value="1"/>
</dbReference>
<dbReference type="Pfam" id="PF26341">
    <property type="entry name" value="AAA_SelU"/>
    <property type="match status" value="1"/>
</dbReference>
<name>A0ABT8C8G2_9BACT</name>
<dbReference type="PROSITE" id="PS00380">
    <property type="entry name" value="RHODANESE_1"/>
    <property type="match status" value="1"/>
</dbReference>